<sequence>TGAGDAFATGFLYGLVKGKGLEECGCLGDIVAQFSITKVGAREGLPTSTELSQRYQEVYNKQL</sequence>
<dbReference type="Pfam" id="PF00294">
    <property type="entry name" value="PfkB"/>
    <property type="match status" value="1"/>
</dbReference>
<dbReference type="EMBL" id="BARU01004977">
    <property type="protein sequence ID" value="GAH25417.1"/>
    <property type="molecule type" value="Genomic_DNA"/>
</dbReference>
<evidence type="ECO:0000313" key="2">
    <source>
        <dbReference type="EMBL" id="GAH25417.1"/>
    </source>
</evidence>
<comment type="caution">
    <text evidence="2">The sequence shown here is derived from an EMBL/GenBank/DDBJ whole genome shotgun (WGS) entry which is preliminary data.</text>
</comment>
<dbReference type="SUPFAM" id="SSF53613">
    <property type="entry name" value="Ribokinase-like"/>
    <property type="match status" value="1"/>
</dbReference>
<proteinExistence type="predicted"/>
<feature type="domain" description="Carbohydrate kinase PfkB" evidence="1">
    <location>
        <begin position="1"/>
        <end position="47"/>
    </location>
</feature>
<dbReference type="AlphaFoldDB" id="X1DYP8"/>
<organism evidence="2">
    <name type="scientific">marine sediment metagenome</name>
    <dbReference type="NCBI Taxonomy" id="412755"/>
    <lineage>
        <taxon>unclassified sequences</taxon>
        <taxon>metagenomes</taxon>
        <taxon>ecological metagenomes</taxon>
    </lineage>
</organism>
<protein>
    <recommendedName>
        <fullName evidence="1">Carbohydrate kinase PfkB domain-containing protein</fullName>
    </recommendedName>
</protein>
<evidence type="ECO:0000259" key="1">
    <source>
        <dbReference type="Pfam" id="PF00294"/>
    </source>
</evidence>
<feature type="non-terminal residue" evidence="2">
    <location>
        <position position="1"/>
    </location>
</feature>
<dbReference type="InterPro" id="IPR011611">
    <property type="entry name" value="PfkB_dom"/>
</dbReference>
<reference evidence="2" key="1">
    <citation type="journal article" date="2014" name="Front. Microbiol.">
        <title>High frequency of phylogenetically diverse reductive dehalogenase-homologous genes in deep subseafloor sedimentary metagenomes.</title>
        <authorList>
            <person name="Kawai M."/>
            <person name="Futagami T."/>
            <person name="Toyoda A."/>
            <person name="Takaki Y."/>
            <person name="Nishi S."/>
            <person name="Hori S."/>
            <person name="Arai W."/>
            <person name="Tsubouchi T."/>
            <person name="Morono Y."/>
            <person name="Uchiyama I."/>
            <person name="Ito T."/>
            <person name="Fujiyama A."/>
            <person name="Inagaki F."/>
            <person name="Takami H."/>
        </authorList>
    </citation>
    <scope>NUCLEOTIDE SEQUENCE</scope>
    <source>
        <strain evidence="2">Expedition CK06-06</strain>
    </source>
</reference>
<dbReference type="Gene3D" id="3.40.1190.20">
    <property type="match status" value="1"/>
</dbReference>
<gene>
    <name evidence="2" type="ORF">S03H2_09652</name>
</gene>
<accession>X1DYP8</accession>
<name>X1DYP8_9ZZZZ</name>
<dbReference type="InterPro" id="IPR029056">
    <property type="entry name" value="Ribokinase-like"/>
</dbReference>